<evidence type="ECO:0000256" key="6">
    <source>
        <dbReference type="SAM" id="MobiDB-lite"/>
    </source>
</evidence>
<dbReference type="RefSeq" id="WP_010024512.1">
    <property type="nucleotide sequence ID" value="NZ_AFVQ02000090.1"/>
</dbReference>
<evidence type="ECO:0000259" key="10">
    <source>
        <dbReference type="Pfam" id="PF18741"/>
    </source>
</evidence>
<dbReference type="Gene3D" id="3.40.50.300">
    <property type="entry name" value="P-loop containing nucleotide triphosphate hydrolases"/>
    <property type="match status" value="3"/>
</dbReference>
<evidence type="ECO:0000259" key="7">
    <source>
        <dbReference type="Pfam" id="PF11784"/>
    </source>
</evidence>
<dbReference type="FunFam" id="3.40.960.10:FF:000002">
    <property type="entry name" value="DNA helicase related protein"/>
    <property type="match status" value="1"/>
</dbReference>
<dbReference type="InterPro" id="IPR027417">
    <property type="entry name" value="P-loop_NTPase"/>
</dbReference>
<feature type="domain" description="DNA2/NAM7 helicase helicase" evidence="8">
    <location>
        <begin position="284"/>
        <end position="371"/>
    </location>
</feature>
<dbReference type="Gene3D" id="3.40.960.10">
    <property type="entry name" value="VSR Endonuclease"/>
    <property type="match status" value="1"/>
</dbReference>
<dbReference type="Proteomes" id="UP000035553">
    <property type="component" value="Unassembled WGS sequence"/>
</dbReference>
<dbReference type="GO" id="GO:0005524">
    <property type="term" value="F:ATP binding"/>
    <property type="evidence" value="ECO:0007669"/>
    <property type="project" value="UniProtKB-KW"/>
</dbReference>
<dbReference type="Pfam" id="PF11784">
    <property type="entry name" value="DUF3320"/>
    <property type="match status" value="1"/>
</dbReference>
<dbReference type="PANTHER" id="PTHR43788:SF8">
    <property type="entry name" value="DNA-BINDING PROTEIN SMUBP-2"/>
    <property type="match status" value="1"/>
</dbReference>
<feature type="domain" description="DNA2/NAM7 helicase-like C-terminal" evidence="9">
    <location>
        <begin position="1277"/>
        <end position="1474"/>
    </location>
</feature>
<evidence type="ECO:0000256" key="1">
    <source>
        <dbReference type="ARBA" id="ARBA00007913"/>
    </source>
</evidence>
<dbReference type="OrthoDB" id="9757917at2"/>
<evidence type="ECO:0000256" key="2">
    <source>
        <dbReference type="ARBA" id="ARBA00022741"/>
    </source>
</evidence>
<name>A0A0U1QP56_9BACL</name>
<evidence type="ECO:0000313" key="11">
    <source>
        <dbReference type="EMBL" id="KLI02562.1"/>
    </source>
</evidence>
<evidence type="ECO:0000259" key="9">
    <source>
        <dbReference type="Pfam" id="PF13087"/>
    </source>
</evidence>
<comment type="caution">
    <text evidence="11">The sequence shown here is derived from an EMBL/GenBank/DDBJ whole genome shotgun (WGS) entry which is preliminary data.</text>
</comment>
<feature type="domain" description="Restriction endonuclease type II-like" evidence="10">
    <location>
        <begin position="1523"/>
        <end position="1619"/>
    </location>
</feature>
<dbReference type="GO" id="GO:0043139">
    <property type="term" value="F:5'-3' DNA helicase activity"/>
    <property type="evidence" value="ECO:0007669"/>
    <property type="project" value="TreeGrafter"/>
</dbReference>
<accession>A0A0U1QP56</accession>
<keyword evidence="5" id="KW-0067">ATP-binding</keyword>
<dbReference type="InterPro" id="IPR011335">
    <property type="entry name" value="Restrct_endonuc-II-like"/>
</dbReference>
<dbReference type="SUPFAM" id="SSF52980">
    <property type="entry name" value="Restriction endonuclease-like"/>
    <property type="match status" value="1"/>
</dbReference>
<dbReference type="SUPFAM" id="SSF52540">
    <property type="entry name" value="P-loop containing nucleoside triphosphate hydrolases"/>
    <property type="match status" value="1"/>
</dbReference>
<feature type="domain" description="DNA2/NAM7 helicase helicase" evidence="8">
    <location>
        <begin position="1209"/>
        <end position="1251"/>
    </location>
</feature>
<dbReference type="InterPro" id="IPR050534">
    <property type="entry name" value="Coronavir_polyprotein_1ab"/>
</dbReference>
<keyword evidence="12" id="KW-1185">Reference proteome</keyword>
<dbReference type="InterPro" id="IPR041677">
    <property type="entry name" value="DNA2/NAM7_AAA_11"/>
</dbReference>
<dbReference type="InterPro" id="IPR047187">
    <property type="entry name" value="SF1_C_Upf1"/>
</dbReference>
<evidence type="ECO:0000256" key="3">
    <source>
        <dbReference type="ARBA" id="ARBA00022801"/>
    </source>
</evidence>
<dbReference type="CDD" id="cd18808">
    <property type="entry name" value="SF1_C_Upf1"/>
    <property type="match status" value="1"/>
</dbReference>
<dbReference type="Pfam" id="PF13087">
    <property type="entry name" value="AAA_12"/>
    <property type="match status" value="1"/>
</dbReference>
<dbReference type="STRING" id="1069536.SINU_07430"/>
<evidence type="ECO:0000256" key="4">
    <source>
        <dbReference type="ARBA" id="ARBA00022806"/>
    </source>
</evidence>
<reference evidence="11 12" key="1">
    <citation type="journal article" date="2011" name="J. Bacteriol.">
        <title>Draft genome sequence of Sporolactobacillus inulinus strain CASD, an efficient D-lactic acid-producing bacterium with high-concentration lactate tolerance capability.</title>
        <authorList>
            <person name="Yu B."/>
            <person name="Su F."/>
            <person name="Wang L."/>
            <person name="Xu K."/>
            <person name="Zhao B."/>
            <person name="Xu P."/>
        </authorList>
    </citation>
    <scope>NUCLEOTIDE SEQUENCE [LARGE SCALE GENOMIC DNA]</scope>
    <source>
        <strain evidence="11 12">CASD</strain>
    </source>
</reference>
<feature type="region of interest" description="Disordered" evidence="6">
    <location>
        <begin position="67"/>
        <end position="93"/>
    </location>
</feature>
<feature type="compositionally biased region" description="Acidic residues" evidence="6">
    <location>
        <begin position="71"/>
        <end position="83"/>
    </location>
</feature>
<dbReference type="Pfam" id="PF18741">
    <property type="entry name" value="MTES_1575"/>
    <property type="match status" value="1"/>
</dbReference>
<keyword evidence="3" id="KW-0378">Hydrolase</keyword>
<dbReference type="InterPro" id="IPR041679">
    <property type="entry name" value="DNA2/NAM7-like_C"/>
</dbReference>
<dbReference type="InterPro" id="IPR021754">
    <property type="entry name" value="DUF3320"/>
</dbReference>
<dbReference type="EMBL" id="AFVQ02000090">
    <property type="protein sequence ID" value="KLI02562.1"/>
    <property type="molecule type" value="Genomic_DNA"/>
</dbReference>
<evidence type="ECO:0000313" key="12">
    <source>
        <dbReference type="Proteomes" id="UP000035553"/>
    </source>
</evidence>
<feature type="domain" description="DUF3320" evidence="7">
    <location>
        <begin position="1687"/>
        <end position="1726"/>
    </location>
</feature>
<dbReference type="GO" id="GO:0016787">
    <property type="term" value="F:hydrolase activity"/>
    <property type="evidence" value="ECO:0007669"/>
    <property type="project" value="UniProtKB-KW"/>
</dbReference>
<organism evidence="11 12">
    <name type="scientific">Sporolactobacillus inulinus CASD</name>
    <dbReference type="NCBI Taxonomy" id="1069536"/>
    <lineage>
        <taxon>Bacteria</taxon>
        <taxon>Bacillati</taxon>
        <taxon>Bacillota</taxon>
        <taxon>Bacilli</taxon>
        <taxon>Bacillales</taxon>
        <taxon>Sporolactobacillaceae</taxon>
        <taxon>Sporolactobacillus</taxon>
    </lineage>
</organism>
<dbReference type="PANTHER" id="PTHR43788">
    <property type="entry name" value="DNA2/NAM7 HELICASE FAMILY MEMBER"/>
    <property type="match status" value="1"/>
</dbReference>
<gene>
    <name evidence="11" type="ORF">SINU_07430</name>
</gene>
<proteinExistence type="inferred from homology"/>
<dbReference type="InterPro" id="IPR025103">
    <property type="entry name" value="DUF4011"/>
</dbReference>
<dbReference type="Pfam" id="PF13086">
    <property type="entry name" value="AAA_11"/>
    <property type="match status" value="2"/>
</dbReference>
<keyword evidence="4 11" id="KW-0347">Helicase</keyword>
<protein>
    <submittedName>
        <fullName evidence="11">DNA/RNA helicase</fullName>
    </submittedName>
</protein>
<sequence length="1841" mass="212215">MADISSYIDKWENQLLDLGKRNRLINYKETKRSNIKIVFPELAGLFTDIVNEEKLLKFPYPISISTQDKADDSEEDQPEEIPDNGDIKTNRSVKDQQKTLASLRRKAKSAIEEQGVNILYLAFGFLKWTESMDSNQELLSPIVLVPVSLKLDSITSPFELGLHEDDIVVNPTLAYKLENDYGIELPNFDEHSSKIIEYLDDVRETIKTNNWEVVEETTLSLLSFLKINMYKDLKVNREQIETHPVIKALADNPEDVQSLPEEYNDYDHDLHTQPADSFQVVDADSSQQDAILFAKKGISFVLQGPPGTGKSQTITNIISESLAAGKKVLFVSEKSAALEVVYKRLAKAEVADFCLKLHSYKANKKEVMQQLGKTLKINKFKVTDEAMYQYEALKQKRDALNDYDEELHTLVPPLNKTIYKVNGEIAKLLDAPEVFFSMADVENTTQDKLNQYKILLHNFLNLLSEKSNDYITNPWKDCQVDCVTHELRHDLEMYLPRLTSKIHQLLGTFEQITNTYNINLPSSISDVTRLTAIMDISSQSPTVPVSWIDKENIELLSQQADQFQVMKEEHQSLIKGLMEDYSNEYLKVDGRQIKKTFEENINNVRAVLRDNIFDQDATIILAKQYRKELDEISEEISVLERIKNTFAEDFSIQIEDNLNSFVPLCPLINTLLSQIHPTEDWFDTNKRAVVKKILAEARDVFIDLNRSTEKIEKDYEPDILKIDAASMLKRFKTDYTSTFKIFKKQYRQDKKIVQSYAKNVSGQLNDASIISVLSEVKNIVDKKAMINENQKKWSQTIGKDYCDDYTNWEKLDQSIDRFETIVHFFDGALFPDKIKQFLLSDNQYNESLLSCKKLFDVLENEEKLPEKISSRLIVSLDPGKQEVEHLKKNILEVSQSLAKVIEIESQLSNLARKPLTIPQLITDIGKLERLQQIESTIEVKRSDLENKYHYLFRGLETDWEHIHQSLSWTHRFKEMLQKNTLPSEFIEKICTDHDTIKKTDKYSHRLKGQFDDLHQEWEWFLGLFKEEVDFNSLDLLSLLERIESCHSGINLLEVWIDYRKSKEACAQAGLSDFIDQIESHPIHKNEIIGAFLKRFYRLWLDSALPKYPAVNAFRERTQEERINEFQKLDELQFKITQKRIRALLADKLPDLNSLTTGFDEVGILKRELNKQRRIMPLRKLFKRIPNLLLTLKPCLMMSPLSVSLFLDAEDYKFDLVVFDEASQVCTENAIGAILRGAQVVIAGDSKQLPPTNFFGSKTEEDFDMDEADDTETDNEAFESVLDQAVSVLPERTLKWHYRSRSEQLIAFSNRNIYNSNLITFPSSSETDIDFGVEYVYVPNGIYDRGGKKNNITEAQKVAELVFDHFTKYPSRTLGVVSFSEAQQQAIEGAINKLRKQKQRFETFFNEDREDAFFIKNLENVQGDERDTIIFSIGYAKDPNGIMYMNFGPLSRDGGYRRLNVAITRAKYNVKLVGSIQPEDISLEKTNSEGVKMLRSYIDYAKNGVDVLQKELHYSNEMNTKSPFEDSVYDYLTKSGYKVQTQVGCSGFRIDLAIESPTKEGHFVLGIECDGATYHSARTARERDRLRQTILEDMGWTIYRIWSTDWIKDEKNEGKILLDAVQAAIVLDESEEDNKLGISSEVKSTDSFDIAPDYVKAIDESVLGDLENPYGFAYYEETALDDLIKFNYLTEMILHVVSIECPVHLELLSKRLLPFFKQQRVTKRVREIVQQSTVQYLSDKIDIRNDFFWIKNETEATARKPASDQEIRSIQYISPEEIANAMLTIIKNSFGIDESNLISITAREIGFNRTGNNIMQAMQEVYQDLINSDKIKSSNNKVTISE</sequence>
<evidence type="ECO:0000256" key="5">
    <source>
        <dbReference type="ARBA" id="ARBA00022840"/>
    </source>
</evidence>
<comment type="similarity">
    <text evidence="1">Belongs to the DNA2/NAM7 helicase family.</text>
</comment>
<dbReference type="FunFam" id="3.40.50.300:FF:002063">
    <property type="entry name" value="DNA helicase related protein"/>
    <property type="match status" value="1"/>
</dbReference>
<keyword evidence="2" id="KW-0547">Nucleotide-binding</keyword>
<dbReference type="InterPro" id="IPR049468">
    <property type="entry name" value="Restrct_endonuc-II-like_dom"/>
</dbReference>
<evidence type="ECO:0000259" key="8">
    <source>
        <dbReference type="Pfam" id="PF13086"/>
    </source>
</evidence>
<dbReference type="Pfam" id="PF13195">
    <property type="entry name" value="DUF4011"/>
    <property type="match status" value="1"/>
</dbReference>